<reference evidence="1" key="1">
    <citation type="submission" date="2022-04" db="EMBL/GenBank/DDBJ databases">
        <title>Genome of the entomopathogenic fungus Entomophthora muscae.</title>
        <authorList>
            <person name="Elya C."/>
            <person name="Lovett B.R."/>
            <person name="Lee E."/>
            <person name="Macias A.M."/>
            <person name="Hajek A.E."/>
            <person name="De Bivort B.L."/>
            <person name="Kasson M.T."/>
            <person name="De Fine Licht H.H."/>
            <person name="Stajich J.E."/>
        </authorList>
    </citation>
    <scope>NUCLEOTIDE SEQUENCE</scope>
    <source>
        <strain evidence="1">Berkeley</strain>
    </source>
</reference>
<dbReference type="Proteomes" id="UP001165960">
    <property type="component" value="Unassembled WGS sequence"/>
</dbReference>
<name>A0ACC2SJA0_9FUNG</name>
<gene>
    <name evidence="1" type="ORF">DSO57_1012112</name>
</gene>
<dbReference type="EMBL" id="QTSX02005013">
    <property type="protein sequence ID" value="KAJ9062321.1"/>
    <property type="molecule type" value="Genomic_DNA"/>
</dbReference>
<protein>
    <submittedName>
        <fullName evidence="1">Uncharacterized protein</fullName>
    </submittedName>
</protein>
<organism evidence="1 2">
    <name type="scientific">Entomophthora muscae</name>
    <dbReference type="NCBI Taxonomy" id="34485"/>
    <lineage>
        <taxon>Eukaryota</taxon>
        <taxon>Fungi</taxon>
        <taxon>Fungi incertae sedis</taxon>
        <taxon>Zoopagomycota</taxon>
        <taxon>Entomophthoromycotina</taxon>
        <taxon>Entomophthoromycetes</taxon>
        <taxon>Entomophthorales</taxon>
        <taxon>Entomophthoraceae</taxon>
        <taxon>Entomophthora</taxon>
    </lineage>
</organism>
<evidence type="ECO:0000313" key="2">
    <source>
        <dbReference type="Proteomes" id="UP001165960"/>
    </source>
</evidence>
<keyword evidence="2" id="KW-1185">Reference proteome</keyword>
<comment type="caution">
    <text evidence="1">The sequence shown here is derived from an EMBL/GenBank/DDBJ whole genome shotgun (WGS) entry which is preliminary data.</text>
</comment>
<proteinExistence type="predicted"/>
<evidence type="ECO:0000313" key="1">
    <source>
        <dbReference type="EMBL" id="KAJ9062321.1"/>
    </source>
</evidence>
<sequence length="57" mass="6047">MGDLGSAPALIPALRGSKGDLEIAPGDMAAADCCWQPEFDLTMARLLINLGADHHLW</sequence>
<accession>A0ACC2SJA0</accession>